<dbReference type="PRINTS" id="PR00344">
    <property type="entry name" value="BCTRLSENSOR"/>
</dbReference>
<evidence type="ECO:0000256" key="14">
    <source>
        <dbReference type="RuleBase" id="RU364088"/>
    </source>
</evidence>
<dbReference type="InterPro" id="IPR003660">
    <property type="entry name" value="HAMP_dom"/>
</dbReference>
<evidence type="ECO:0000256" key="9">
    <source>
        <dbReference type="ARBA" id="ARBA00022777"/>
    </source>
</evidence>
<evidence type="ECO:0000256" key="5">
    <source>
        <dbReference type="ARBA" id="ARBA00022553"/>
    </source>
</evidence>
<dbReference type="InterPro" id="IPR050428">
    <property type="entry name" value="TCS_sensor_his_kinase"/>
</dbReference>
<dbReference type="GO" id="GO:0016301">
    <property type="term" value="F:kinase activity"/>
    <property type="evidence" value="ECO:0007669"/>
    <property type="project" value="UniProtKB-KW"/>
</dbReference>
<evidence type="ECO:0000256" key="4">
    <source>
        <dbReference type="ARBA" id="ARBA00022519"/>
    </source>
</evidence>
<dbReference type="CDD" id="cd00075">
    <property type="entry name" value="HATPase"/>
    <property type="match status" value="1"/>
</dbReference>
<dbReference type="Pfam" id="PF00512">
    <property type="entry name" value="HisKA"/>
    <property type="match status" value="1"/>
</dbReference>
<keyword evidence="9 14" id="KW-0418">Kinase</keyword>
<feature type="domain" description="HAMP" evidence="17">
    <location>
        <begin position="181"/>
        <end position="234"/>
    </location>
</feature>
<comment type="function">
    <text evidence="14">Member of a two-component regulatory system.</text>
</comment>
<evidence type="ECO:0000313" key="18">
    <source>
        <dbReference type="EMBL" id="EIP87074.1"/>
    </source>
</evidence>
<keyword evidence="12 14" id="KW-0902">Two-component regulatory system</keyword>
<evidence type="ECO:0000256" key="11">
    <source>
        <dbReference type="ARBA" id="ARBA00022989"/>
    </source>
</evidence>
<organism evidence="18 19">
    <name type="scientific">Burkholderia humptydooensis MSMB43</name>
    <dbReference type="NCBI Taxonomy" id="441157"/>
    <lineage>
        <taxon>Bacteria</taxon>
        <taxon>Pseudomonadati</taxon>
        <taxon>Pseudomonadota</taxon>
        <taxon>Betaproteobacteria</taxon>
        <taxon>Burkholderiales</taxon>
        <taxon>Burkholderiaceae</taxon>
        <taxon>Burkholderia</taxon>
        <taxon>pseudomallei group</taxon>
    </lineage>
</organism>
<comment type="catalytic activity">
    <reaction evidence="1 14">
        <text>ATP + protein L-histidine = ADP + protein N-phospho-L-histidine.</text>
        <dbReference type="EC" id="2.7.13.3"/>
    </reaction>
</comment>
<feature type="region of interest" description="Disordered" evidence="15">
    <location>
        <begin position="456"/>
        <end position="479"/>
    </location>
</feature>
<evidence type="ECO:0000256" key="13">
    <source>
        <dbReference type="ARBA" id="ARBA00023136"/>
    </source>
</evidence>
<dbReference type="InterPro" id="IPR004358">
    <property type="entry name" value="Sig_transdc_His_kin-like_C"/>
</dbReference>
<evidence type="ECO:0000313" key="19">
    <source>
        <dbReference type="Proteomes" id="UP000004682"/>
    </source>
</evidence>
<evidence type="ECO:0000256" key="1">
    <source>
        <dbReference type="ARBA" id="ARBA00000085"/>
    </source>
</evidence>
<protein>
    <recommendedName>
        <fullName evidence="14">Sensor protein</fullName>
        <ecNumber evidence="14">2.7.13.3</ecNumber>
    </recommendedName>
</protein>
<feature type="transmembrane region" description="Helical" evidence="14">
    <location>
        <begin position="12"/>
        <end position="32"/>
    </location>
</feature>
<keyword evidence="6 14" id="KW-0808">Transferase</keyword>
<comment type="subcellular location">
    <subcellularLocation>
        <location evidence="2 14">Cell inner membrane</location>
    </subcellularLocation>
</comment>
<dbReference type="Gene3D" id="1.10.287.130">
    <property type="match status" value="1"/>
</dbReference>
<keyword evidence="8 14" id="KW-0547">Nucleotide-binding</keyword>
<dbReference type="PANTHER" id="PTHR45436:SF9">
    <property type="entry name" value="SENSOR PROTEIN"/>
    <property type="match status" value="1"/>
</dbReference>
<dbReference type="InterPro" id="IPR036890">
    <property type="entry name" value="HATPase_C_sf"/>
</dbReference>
<dbReference type="InterPro" id="IPR003594">
    <property type="entry name" value="HATPase_dom"/>
</dbReference>
<dbReference type="EC" id="2.7.13.3" evidence="14"/>
<keyword evidence="4 14" id="KW-0997">Cell inner membrane</keyword>
<evidence type="ECO:0000256" key="6">
    <source>
        <dbReference type="ARBA" id="ARBA00022679"/>
    </source>
</evidence>
<evidence type="ECO:0000256" key="3">
    <source>
        <dbReference type="ARBA" id="ARBA00022475"/>
    </source>
</evidence>
<evidence type="ECO:0000259" key="17">
    <source>
        <dbReference type="PROSITE" id="PS50885"/>
    </source>
</evidence>
<evidence type="ECO:0000256" key="15">
    <source>
        <dbReference type="SAM" id="MobiDB-lite"/>
    </source>
</evidence>
<dbReference type="SMART" id="SM00388">
    <property type="entry name" value="HisKA"/>
    <property type="match status" value="1"/>
</dbReference>
<evidence type="ECO:0000256" key="12">
    <source>
        <dbReference type="ARBA" id="ARBA00023012"/>
    </source>
</evidence>
<dbReference type="InterPro" id="IPR006290">
    <property type="entry name" value="CztS_silS_copS"/>
</dbReference>
<keyword evidence="11 14" id="KW-1133">Transmembrane helix</keyword>
<keyword evidence="3 14" id="KW-1003">Cell membrane</keyword>
<evidence type="ECO:0000259" key="16">
    <source>
        <dbReference type="PROSITE" id="PS50109"/>
    </source>
</evidence>
<keyword evidence="13 14" id="KW-0472">Membrane</keyword>
<dbReference type="SUPFAM" id="SSF55874">
    <property type="entry name" value="ATPase domain of HSP90 chaperone/DNA topoisomerase II/histidine kinase"/>
    <property type="match status" value="1"/>
</dbReference>
<keyword evidence="19" id="KW-1185">Reference proteome</keyword>
<dbReference type="NCBIfam" id="TIGR01386">
    <property type="entry name" value="cztS_silS_copS"/>
    <property type="match status" value="1"/>
</dbReference>
<dbReference type="InterPro" id="IPR036097">
    <property type="entry name" value="HisK_dim/P_sf"/>
</dbReference>
<dbReference type="InterPro" id="IPR003661">
    <property type="entry name" value="HisK_dim/P_dom"/>
</dbReference>
<dbReference type="PROSITE" id="PS50109">
    <property type="entry name" value="HIS_KIN"/>
    <property type="match status" value="1"/>
</dbReference>
<evidence type="ECO:0000256" key="2">
    <source>
        <dbReference type="ARBA" id="ARBA00004533"/>
    </source>
</evidence>
<evidence type="ECO:0000256" key="8">
    <source>
        <dbReference type="ARBA" id="ARBA00022741"/>
    </source>
</evidence>
<dbReference type="SUPFAM" id="SSF47384">
    <property type="entry name" value="Homodimeric domain of signal transducing histidine kinase"/>
    <property type="match status" value="1"/>
</dbReference>
<dbReference type="PANTHER" id="PTHR45436">
    <property type="entry name" value="SENSOR HISTIDINE KINASE YKOH"/>
    <property type="match status" value="1"/>
</dbReference>
<feature type="transmembrane region" description="Helical" evidence="14">
    <location>
        <begin position="157"/>
        <end position="175"/>
    </location>
</feature>
<evidence type="ECO:0000256" key="10">
    <source>
        <dbReference type="ARBA" id="ARBA00022840"/>
    </source>
</evidence>
<evidence type="ECO:0000256" key="7">
    <source>
        <dbReference type="ARBA" id="ARBA00022692"/>
    </source>
</evidence>
<dbReference type="EMBL" id="JH692064">
    <property type="protein sequence ID" value="EIP87074.1"/>
    <property type="molecule type" value="Genomic_DNA"/>
</dbReference>
<gene>
    <name evidence="18" type="ORF">A33K_16677</name>
</gene>
<accession>A0ABN0G494</accession>
<dbReference type="Pfam" id="PF02518">
    <property type="entry name" value="HATPase_c"/>
    <property type="match status" value="1"/>
</dbReference>
<keyword evidence="10 14" id="KW-0067">ATP-binding</keyword>
<keyword evidence="7 14" id="KW-0812">Transmembrane</keyword>
<name>A0ABN0G494_9BURK</name>
<dbReference type="Gene3D" id="3.30.565.10">
    <property type="entry name" value="Histidine kinase-like ATPase, C-terminal domain"/>
    <property type="match status" value="1"/>
</dbReference>
<feature type="domain" description="Histidine kinase" evidence="16">
    <location>
        <begin position="242"/>
        <end position="455"/>
    </location>
</feature>
<keyword evidence="5" id="KW-0597">Phosphoprotein</keyword>
<dbReference type="PROSITE" id="PS50885">
    <property type="entry name" value="HAMP"/>
    <property type="match status" value="1"/>
</dbReference>
<dbReference type="InterPro" id="IPR005467">
    <property type="entry name" value="His_kinase_dom"/>
</dbReference>
<dbReference type="SMART" id="SM00387">
    <property type="entry name" value="HATPase_c"/>
    <property type="match status" value="1"/>
</dbReference>
<proteinExistence type="predicted"/>
<sequence length="479" mass="52180">MMTRSISRRLSVLFGVASLFVFTLVGVGLFAMMERQLFAELRATLDTRTKIAAMIVSHGTTAARFRITQDKLADLEPPDGSTRYHVDSADPAFRFGKPVEGEPDGYAADGFLLLRPPGSEYDVMTKTVVLPASGERPTLTLVVSTACERTQKMLRHIALTLAALISAATLATLLLSRAVTRVGLAPLARLSREAASLGPANRRQRLRTDALPRELHDLASSFNGALERIERAHERLEAFNADVAHELRTPVSILIGQTQVALARERSADRLRETLESNLEEFERLRIIVNDMLFLARCDRGERATDLADVSLAAEVTRMLAFLEMSLDDAQLRAELAGDARASVDPSLFGRAMTNLLINAIQHTRPDNAIRVTIAPRGETVEIAVSNPGEPIDAIARAHLFERFYRIEEARANSNENHGLGLSIVKAVAEMHGGAVFVSCEGGWNTIGFSVAARPADAGPHARDVRPAAGARRPALKTT</sequence>
<reference evidence="19" key="1">
    <citation type="journal article" date="2012" name="J. Bacteriol.">
        <title>Revised Genome Sequence of Burkholderia thailandensis MSMB43 with Improved Annotation.</title>
        <authorList>
            <person name="Zhuo Y."/>
            <person name="Liu L."/>
            <person name="Wang Q."/>
            <person name="Liu X."/>
            <person name="Ren B."/>
            <person name="Liu M."/>
            <person name="Ni P."/>
            <person name="Cheng Y.Q."/>
            <person name="Zhang L."/>
        </authorList>
    </citation>
    <scope>NUCLEOTIDE SEQUENCE [LARGE SCALE GENOMIC DNA]</scope>
    <source>
        <strain evidence="19">MSMB43</strain>
    </source>
</reference>
<dbReference type="Proteomes" id="UP000004682">
    <property type="component" value="Unassembled WGS sequence"/>
</dbReference>
<dbReference type="CDD" id="cd00082">
    <property type="entry name" value="HisKA"/>
    <property type="match status" value="1"/>
</dbReference>
<dbReference type="SMART" id="SM00304">
    <property type="entry name" value="HAMP"/>
    <property type="match status" value="1"/>
</dbReference>